<dbReference type="AlphaFoldDB" id="A0AA96LCR3"/>
<proteinExistence type="predicted"/>
<organism evidence="2 3">
    <name type="scientific">Paenibacillus aurantius</name>
    <dbReference type="NCBI Taxonomy" id="2918900"/>
    <lineage>
        <taxon>Bacteria</taxon>
        <taxon>Bacillati</taxon>
        <taxon>Bacillota</taxon>
        <taxon>Bacilli</taxon>
        <taxon>Bacillales</taxon>
        <taxon>Paenibacillaceae</taxon>
        <taxon>Paenibacillus</taxon>
    </lineage>
</organism>
<feature type="transmembrane region" description="Helical" evidence="1">
    <location>
        <begin position="12"/>
        <end position="29"/>
    </location>
</feature>
<dbReference type="EMBL" id="CP130318">
    <property type="protein sequence ID" value="WNQ09815.1"/>
    <property type="molecule type" value="Genomic_DNA"/>
</dbReference>
<protein>
    <submittedName>
        <fullName evidence="2">YtxH domain-containing protein</fullName>
    </submittedName>
</protein>
<evidence type="ECO:0000313" key="2">
    <source>
        <dbReference type="EMBL" id="WNQ09815.1"/>
    </source>
</evidence>
<dbReference type="PANTHER" id="PTHR35792:SF1">
    <property type="entry name" value="SLL0268 PROTEIN"/>
    <property type="match status" value="1"/>
</dbReference>
<dbReference type="InterPro" id="IPR024623">
    <property type="entry name" value="YtxH"/>
</dbReference>
<gene>
    <name evidence="2" type="ORF">MJA45_19600</name>
</gene>
<sequence>MAKLENSKTFAVGALVGGVLGAVTALLFAPKSGKELRADLADQYQNVSDKTQELARSVGTSTSEWVDRAKEKGSAVIGEVKSWSFRRNESEDSRQELAQVSEISLEEEAEIVRQG</sequence>
<dbReference type="Pfam" id="PF12732">
    <property type="entry name" value="YtxH"/>
    <property type="match status" value="1"/>
</dbReference>
<accession>A0AA96LCR3</accession>
<keyword evidence="3" id="KW-1185">Reference proteome</keyword>
<dbReference type="Proteomes" id="UP001305702">
    <property type="component" value="Chromosome"/>
</dbReference>
<dbReference type="InterPro" id="IPR052928">
    <property type="entry name" value="Desiccation-related_membrane"/>
</dbReference>
<evidence type="ECO:0000313" key="3">
    <source>
        <dbReference type="Proteomes" id="UP001305702"/>
    </source>
</evidence>
<keyword evidence="1" id="KW-0812">Transmembrane</keyword>
<dbReference type="PANTHER" id="PTHR35792">
    <property type="entry name" value="GENERAL STRESS PROTEIN"/>
    <property type="match status" value="1"/>
</dbReference>
<dbReference type="KEGG" id="paun:MJA45_19600"/>
<evidence type="ECO:0000256" key="1">
    <source>
        <dbReference type="SAM" id="Phobius"/>
    </source>
</evidence>
<dbReference type="RefSeq" id="WP_315603589.1">
    <property type="nucleotide sequence ID" value="NZ_CP130318.1"/>
</dbReference>
<keyword evidence="1" id="KW-1133">Transmembrane helix</keyword>
<keyword evidence="1" id="KW-0472">Membrane</keyword>
<reference evidence="2 3" key="1">
    <citation type="submission" date="2022-02" db="EMBL/GenBank/DDBJ databases">
        <title>Paenibacillus sp. MBLB1776 Whole Genome Shotgun Sequencing.</title>
        <authorList>
            <person name="Hwang C.Y."/>
            <person name="Cho E.-S."/>
            <person name="Seo M.-J."/>
        </authorList>
    </citation>
    <scope>NUCLEOTIDE SEQUENCE [LARGE SCALE GENOMIC DNA]</scope>
    <source>
        <strain evidence="2 3">MBLB1776</strain>
    </source>
</reference>
<name>A0AA96LCR3_9BACL</name>